<keyword evidence="2" id="KW-1185">Reference proteome</keyword>
<evidence type="ECO:0000313" key="1">
    <source>
        <dbReference type="EMBL" id="SDF82377.1"/>
    </source>
</evidence>
<evidence type="ECO:0000313" key="2">
    <source>
        <dbReference type="Proteomes" id="UP000199399"/>
    </source>
</evidence>
<reference evidence="2" key="1">
    <citation type="submission" date="2016-10" db="EMBL/GenBank/DDBJ databases">
        <authorList>
            <person name="Varghese N."/>
            <person name="Submissions S."/>
        </authorList>
    </citation>
    <scope>NUCLEOTIDE SEQUENCE [LARGE SCALE GENOMIC DNA]</scope>
    <source>
        <strain evidence="2">DSM 16477</strain>
    </source>
</reference>
<gene>
    <name evidence="1" type="ORF">SAMN04489759_103251</name>
</gene>
<protein>
    <submittedName>
        <fullName evidence="1">Uncharacterized protein</fullName>
    </submittedName>
</protein>
<proteinExistence type="predicted"/>
<dbReference type="Proteomes" id="UP000199399">
    <property type="component" value="Unassembled WGS sequence"/>
</dbReference>
<dbReference type="AlphaFoldDB" id="A0A1G7P8A3"/>
<name>A0A1G7P8A3_9RHOB</name>
<sequence length="40" mass="4359">MAIVSSPDRDLNAASEETGFFIPLSMRLFPKNLGSAAYKI</sequence>
<accession>A0A1G7P8A3</accession>
<dbReference type="EMBL" id="FNBP01000003">
    <property type="protein sequence ID" value="SDF82377.1"/>
    <property type="molecule type" value="Genomic_DNA"/>
</dbReference>
<organism evidence="1 2">
    <name type="scientific">Sulfitobacter delicatus</name>
    <dbReference type="NCBI Taxonomy" id="218672"/>
    <lineage>
        <taxon>Bacteria</taxon>
        <taxon>Pseudomonadati</taxon>
        <taxon>Pseudomonadota</taxon>
        <taxon>Alphaproteobacteria</taxon>
        <taxon>Rhodobacterales</taxon>
        <taxon>Roseobacteraceae</taxon>
        <taxon>Sulfitobacter</taxon>
    </lineage>
</organism>